<dbReference type="EMBL" id="JBHSGS010000031">
    <property type="protein sequence ID" value="MFC4719173.1"/>
    <property type="molecule type" value="Genomic_DNA"/>
</dbReference>
<name>A0ABV9MX71_9ENTE</name>
<accession>A0ABV9MX71</accession>
<evidence type="ECO:0000313" key="3">
    <source>
        <dbReference type="Proteomes" id="UP001595969"/>
    </source>
</evidence>
<keyword evidence="1" id="KW-1133">Transmembrane helix</keyword>
<feature type="transmembrane region" description="Helical" evidence="1">
    <location>
        <begin position="129"/>
        <end position="146"/>
    </location>
</feature>
<comment type="caution">
    <text evidence="2">The sequence shown here is derived from an EMBL/GenBank/DDBJ whole genome shotgun (WGS) entry which is preliminary data.</text>
</comment>
<protein>
    <recommendedName>
        <fullName evidence="4">ABC-2 type transporter domain-containing protein</fullName>
    </recommendedName>
</protein>
<feature type="transmembrane region" description="Helical" evidence="1">
    <location>
        <begin position="42"/>
        <end position="65"/>
    </location>
</feature>
<evidence type="ECO:0000313" key="2">
    <source>
        <dbReference type="EMBL" id="MFC4719173.1"/>
    </source>
</evidence>
<organism evidence="2 3">
    <name type="scientific">Enterococcus lemanii</name>
    <dbReference type="NCBI Taxonomy" id="1159752"/>
    <lineage>
        <taxon>Bacteria</taxon>
        <taxon>Bacillati</taxon>
        <taxon>Bacillota</taxon>
        <taxon>Bacilli</taxon>
        <taxon>Lactobacillales</taxon>
        <taxon>Enterococcaceae</taxon>
        <taxon>Enterococcus</taxon>
    </lineage>
</organism>
<evidence type="ECO:0008006" key="4">
    <source>
        <dbReference type="Google" id="ProtNLM"/>
    </source>
</evidence>
<keyword evidence="1" id="KW-0472">Membrane</keyword>
<dbReference type="Proteomes" id="UP001595969">
    <property type="component" value="Unassembled WGS sequence"/>
</dbReference>
<keyword evidence="3" id="KW-1185">Reference proteome</keyword>
<reference evidence="3" key="1">
    <citation type="journal article" date="2019" name="Int. J. Syst. Evol. Microbiol.">
        <title>The Global Catalogue of Microorganisms (GCM) 10K type strain sequencing project: providing services to taxonomists for standard genome sequencing and annotation.</title>
        <authorList>
            <consortium name="The Broad Institute Genomics Platform"/>
            <consortium name="The Broad Institute Genome Sequencing Center for Infectious Disease"/>
            <person name="Wu L."/>
            <person name="Ma J."/>
        </authorList>
    </citation>
    <scope>NUCLEOTIDE SEQUENCE [LARGE SCALE GENOMIC DNA]</scope>
    <source>
        <strain evidence="3">CGMCC 1.19032</strain>
    </source>
</reference>
<sequence length="163" mass="18588">MVTCMFIISSITTIQYGFGTLKYRFFFLDLEKQVQSISSGEYLVKLLISLLVLSFFLVTAIYLFSLVTKNTIGTLVMGICLVLPGLMPEVLKLLPNKILNYLPFGYFNLPELIFARSGISGWLPTWRQGVFYLSLISVFFFLLALLKIKRENKKMMGIIDLSN</sequence>
<keyword evidence="1" id="KW-0812">Transmembrane</keyword>
<feature type="transmembrane region" description="Helical" evidence="1">
    <location>
        <begin position="71"/>
        <end position="91"/>
    </location>
</feature>
<dbReference type="RefSeq" id="WP_379962504.1">
    <property type="nucleotide sequence ID" value="NZ_JBHSGS010000031.1"/>
</dbReference>
<proteinExistence type="predicted"/>
<gene>
    <name evidence="2" type="ORF">ACFO5I_05470</name>
</gene>
<evidence type="ECO:0000256" key="1">
    <source>
        <dbReference type="SAM" id="Phobius"/>
    </source>
</evidence>